<dbReference type="EMBL" id="FOIN01000081">
    <property type="protein sequence ID" value="SET91089.1"/>
    <property type="molecule type" value="Genomic_DNA"/>
</dbReference>
<sequence length="281" mass="32873">MNRTNKQNLFITIIFALIVSMTLFYMYDNFVFQTYSEVVYYDYLLSGENNDIKVEDIEAYHNEENFSLGDGIIVFKNSNMFETNVTPIIKLILKSNEQKFEYETELDDYSKDKLNYEIDKIIKDNKKVNLDNIETAELIVSVSDKNINKLNLKITPIVQLDGSNKEYRIENASISKRMIRLGNLKTTNKDIIEEYPVVSLEYRYLKDSKKGKEDNNNYIVFKKITGSSKDLINSNDYGTYYLDFDDFKNKDLSVVIIFSNDNDKFVFSIDLVTRQVGDYYG</sequence>
<keyword evidence="1" id="KW-0812">Transmembrane</keyword>
<feature type="transmembrane region" description="Helical" evidence="1">
    <location>
        <begin position="9"/>
        <end position="27"/>
    </location>
</feature>
<evidence type="ECO:0000313" key="2">
    <source>
        <dbReference type="EMBL" id="SET91089.1"/>
    </source>
</evidence>
<organism evidence="2 3">
    <name type="scientific">Thomasclavelia cocleata</name>
    <dbReference type="NCBI Taxonomy" id="69824"/>
    <lineage>
        <taxon>Bacteria</taxon>
        <taxon>Bacillati</taxon>
        <taxon>Bacillota</taxon>
        <taxon>Erysipelotrichia</taxon>
        <taxon>Erysipelotrichales</taxon>
        <taxon>Coprobacillaceae</taxon>
        <taxon>Thomasclavelia</taxon>
    </lineage>
</organism>
<dbReference type="RefSeq" id="WP_092357152.1">
    <property type="nucleotide sequence ID" value="NZ_FOIN01000081.1"/>
</dbReference>
<dbReference type="OrthoDB" id="1653868at2"/>
<keyword evidence="1" id="KW-0472">Membrane</keyword>
<evidence type="ECO:0000313" key="3">
    <source>
        <dbReference type="Proteomes" id="UP000198558"/>
    </source>
</evidence>
<dbReference type="Proteomes" id="UP000198558">
    <property type="component" value="Unassembled WGS sequence"/>
</dbReference>
<protein>
    <submittedName>
        <fullName evidence="2">Uncharacterized protein</fullName>
    </submittedName>
</protein>
<dbReference type="GeneID" id="78289703"/>
<accession>A0A1I0I3J2</accession>
<gene>
    <name evidence="2" type="ORF">SAMN04489758_1815</name>
</gene>
<name>A0A1I0I3J2_9FIRM</name>
<reference evidence="3" key="1">
    <citation type="submission" date="2016-10" db="EMBL/GenBank/DDBJ databases">
        <authorList>
            <person name="Varghese N."/>
            <person name="Submissions S."/>
        </authorList>
    </citation>
    <scope>NUCLEOTIDE SEQUENCE [LARGE SCALE GENOMIC DNA]</scope>
    <source>
        <strain evidence="3">DSM 1551</strain>
    </source>
</reference>
<evidence type="ECO:0000256" key="1">
    <source>
        <dbReference type="SAM" id="Phobius"/>
    </source>
</evidence>
<keyword evidence="1" id="KW-1133">Transmembrane helix</keyword>
<proteinExistence type="predicted"/>
<dbReference type="AlphaFoldDB" id="A0A1I0I3J2"/>
<keyword evidence="3" id="KW-1185">Reference proteome</keyword>